<protein>
    <recommendedName>
        <fullName evidence="9">Methanethiol S-methyltransferase</fullName>
    </recommendedName>
</protein>
<evidence type="ECO:0000313" key="8">
    <source>
        <dbReference type="Proteomes" id="UP000632498"/>
    </source>
</evidence>
<keyword evidence="5 6" id="KW-0472">Membrane</keyword>
<reference evidence="7" key="1">
    <citation type="journal article" date="2014" name="Int. J. Syst. Evol. Microbiol.">
        <title>Complete genome sequence of Corynebacterium casei LMG S-19264T (=DSM 44701T), isolated from a smear-ripened cheese.</title>
        <authorList>
            <consortium name="US DOE Joint Genome Institute (JGI-PGF)"/>
            <person name="Walter F."/>
            <person name="Albersmeier A."/>
            <person name="Kalinowski J."/>
            <person name="Ruckert C."/>
        </authorList>
    </citation>
    <scope>NUCLEOTIDE SEQUENCE</scope>
    <source>
        <strain evidence="7">CGMCC 1.15254</strain>
    </source>
</reference>
<dbReference type="RefSeq" id="WP_188662472.1">
    <property type="nucleotide sequence ID" value="NZ_BMHV01000006.1"/>
</dbReference>
<name>A0A917BWW4_9PROT</name>
<sequence>MFEHHLIYGAAWLIFGLVHSLLAREFVKSRLKPLFGAFYRLAYNIFATLQIAAVYVVGLWLYEHEVAFVRADWWVVGQGAVYIIGWVLMILALREYDLGTLSGLTQIRDHFKGILAHDDEPLHFKGFHCWVRHPLYSAGLLILWGRVTGPFDLMTAIFGTLYLWVGARFEERHLIRLYGDHYATYKSRVPAFIPVKGKVILKEPKP</sequence>
<dbReference type="PANTHER" id="PTHR31040">
    <property type="entry name" value="NURIM"/>
    <property type="match status" value="1"/>
</dbReference>
<feature type="transmembrane region" description="Helical" evidence="6">
    <location>
        <begin position="6"/>
        <end position="27"/>
    </location>
</feature>
<keyword evidence="4 6" id="KW-1133">Transmembrane helix</keyword>
<evidence type="ECO:0000313" key="7">
    <source>
        <dbReference type="EMBL" id="GGF58810.1"/>
    </source>
</evidence>
<evidence type="ECO:0000256" key="6">
    <source>
        <dbReference type="SAM" id="Phobius"/>
    </source>
</evidence>
<keyword evidence="8" id="KW-1185">Reference proteome</keyword>
<evidence type="ECO:0000256" key="4">
    <source>
        <dbReference type="ARBA" id="ARBA00022989"/>
    </source>
</evidence>
<accession>A0A917BWW4</accession>
<reference evidence="7" key="2">
    <citation type="submission" date="2020-09" db="EMBL/GenBank/DDBJ databases">
        <authorList>
            <person name="Sun Q."/>
            <person name="Zhou Y."/>
        </authorList>
    </citation>
    <scope>NUCLEOTIDE SEQUENCE</scope>
    <source>
        <strain evidence="7">CGMCC 1.15254</strain>
    </source>
</reference>
<dbReference type="PANTHER" id="PTHR31040:SF1">
    <property type="entry name" value="NURIM"/>
    <property type="match status" value="1"/>
</dbReference>
<evidence type="ECO:0008006" key="9">
    <source>
        <dbReference type="Google" id="ProtNLM"/>
    </source>
</evidence>
<evidence type="ECO:0000256" key="2">
    <source>
        <dbReference type="ARBA" id="ARBA00010631"/>
    </source>
</evidence>
<dbReference type="GO" id="GO:0016020">
    <property type="term" value="C:membrane"/>
    <property type="evidence" value="ECO:0007669"/>
    <property type="project" value="UniProtKB-SubCell"/>
</dbReference>
<proteinExistence type="inferred from homology"/>
<feature type="transmembrane region" description="Helical" evidence="6">
    <location>
        <begin position="73"/>
        <end position="93"/>
    </location>
</feature>
<comment type="similarity">
    <text evidence="2">Belongs to the nurim family.</text>
</comment>
<dbReference type="AlphaFoldDB" id="A0A917BWW4"/>
<organism evidence="7 8">
    <name type="scientific">Terasakiella brassicae</name>
    <dbReference type="NCBI Taxonomy" id="1634917"/>
    <lineage>
        <taxon>Bacteria</taxon>
        <taxon>Pseudomonadati</taxon>
        <taxon>Pseudomonadota</taxon>
        <taxon>Alphaproteobacteria</taxon>
        <taxon>Rhodospirillales</taxon>
        <taxon>Terasakiellaceae</taxon>
        <taxon>Terasakiella</taxon>
    </lineage>
</organism>
<dbReference type="Proteomes" id="UP000632498">
    <property type="component" value="Unassembled WGS sequence"/>
</dbReference>
<feature type="transmembrane region" description="Helical" evidence="6">
    <location>
        <begin position="39"/>
        <end position="61"/>
    </location>
</feature>
<evidence type="ECO:0000256" key="1">
    <source>
        <dbReference type="ARBA" id="ARBA00004141"/>
    </source>
</evidence>
<gene>
    <name evidence="7" type="ORF">GCM10011332_10490</name>
</gene>
<dbReference type="Gene3D" id="1.20.120.1630">
    <property type="match status" value="1"/>
</dbReference>
<comment type="caution">
    <text evidence="7">The sequence shown here is derived from an EMBL/GenBank/DDBJ whole genome shotgun (WGS) entry which is preliminary data.</text>
</comment>
<comment type="subcellular location">
    <subcellularLocation>
        <location evidence="1">Membrane</location>
        <topology evidence="1">Multi-pass membrane protein</topology>
    </subcellularLocation>
</comment>
<dbReference type="InterPro" id="IPR033580">
    <property type="entry name" value="Nurim-like"/>
</dbReference>
<dbReference type="EMBL" id="BMHV01000006">
    <property type="protein sequence ID" value="GGF58810.1"/>
    <property type="molecule type" value="Genomic_DNA"/>
</dbReference>
<evidence type="ECO:0000256" key="3">
    <source>
        <dbReference type="ARBA" id="ARBA00022692"/>
    </source>
</evidence>
<keyword evidence="3 6" id="KW-0812">Transmembrane</keyword>
<evidence type="ECO:0000256" key="5">
    <source>
        <dbReference type="ARBA" id="ARBA00023136"/>
    </source>
</evidence>